<evidence type="ECO:0000313" key="5">
    <source>
        <dbReference type="Proteomes" id="UP000515159"/>
    </source>
</evidence>
<proteinExistence type="inferred from homology"/>
<keyword evidence="4" id="KW-0032">Aminotransferase</keyword>
<protein>
    <recommendedName>
        <fullName evidence="4">Ornithine aminotransferase</fullName>
        <ecNumber evidence="4">2.6.1.13</ecNumber>
    </recommendedName>
</protein>
<dbReference type="GO" id="GO:0042802">
    <property type="term" value="F:identical protein binding"/>
    <property type="evidence" value="ECO:0007669"/>
    <property type="project" value="TreeGrafter"/>
</dbReference>
<dbReference type="GO" id="GO:0005737">
    <property type="term" value="C:cytoplasm"/>
    <property type="evidence" value="ECO:0007669"/>
    <property type="project" value="TreeGrafter"/>
</dbReference>
<organism evidence="5 6">
    <name type="scientific">Geotrypetes seraphini</name>
    <name type="common">Gaboon caecilian</name>
    <name type="synonym">Caecilia seraphini</name>
    <dbReference type="NCBI Taxonomy" id="260995"/>
    <lineage>
        <taxon>Eukaryota</taxon>
        <taxon>Metazoa</taxon>
        <taxon>Chordata</taxon>
        <taxon>Craniata</taxon>
        <taxon>Vertebrata</taxon>
        <taxon>Euteleostomi</taxon>
        <taxon>Amphibia</taxon>
        <taxon>Gymnophiona</taxon>
        <taxon>Geotrypetes</taxon>
    </lineage>
</organism>
<dbReference type="Gene3D" id="3.90.1150.10">
    <property type="entry name" value="Aspartate Aminotransferase, domain 1"/>
    <property type="match status" value="1"/>
</dbReference>
<dbReference type="PANTHER" id="PTHR11986:SF18">
    <property type="entry name" value="ORNITHINE AMINOTRANSFERASE, MITOCHONDRIAL"/>
    <property type="match status" value="1"/>
</dbReference>
<dbReference type="InterPro" id="IPR015422">
    <property type="entry name" value="PyrdxlP-dep_Trfase_small"/>
</dbReference>
<evidence type="ECO:0000256" key="3">
    <source>
        <dbReference type="ARBA" id="ARBA00022898"/>
    </source>
</evidence>
<evidence type="ECO:0000256" key="4">
    <source>
        <dbReference type="RuleBase" id="RU365036"/>
    </source>
</evidence>
<evidence type="ECO:0000313" key="6">
    <source>
        <dbReference type="RefSeq" id="XP_033788655.1"/>
    </source>
</evidence>
<evidence type="ECO:0000256" key="1">
    <source>
        <dbReference type="ARBA" id="ARBA00001933"/>
    </source>
</evidence>
<dbReference type="InterPro" id="IPR015424">
    <property type="entry name" value="PyrdxlP-dep_Trfase"/>
</dbReference>
<keyword evidence="3 4" id="KW-0663">Pyridoxal phosphate</keyword>
<gene>
    <name evidence="6" type="primary">LOC117354790</name>
</gene>
<name>A0A6P8Q173_GEOSA</name>
<dbReference type="GO" id="GO:0004587">
    <property type="term" value="F:ornithine aminotransferase activity"/>
    <property type="evidence" value="ECO:0007669"/>
    <property type="project" value="UniProtKB-EC"/>
</dbReference>
<dbReference type="FunFam" id="3.90.1150.10:FF:000219">
    <property type="entry name" value="Ornithine aminotransferase"/>
    <property type="match status" value="1"/>
</dbReference>
<dbReference type="InParanoid" id="A0A6P8Q173"/>
<dbReference type="Pfam" id="PF00202">
    <property type="entry name" value="Aminotran_3"/>
    <property type="match status" value="1"/>
</dbReference>
<dbReference type="GeneID" id="117354790"/>
<dbReference type="GO" id="GO:0030170">
    <property type="term" value="F:pyridoxal phosphate binding"/>
    <property type="evidence" value="ECO:0007669"/>
    <property type="project" value="InterPro"/>
</dbReference>
<dbReference type="AlphaFoldDB" id="A0A6P8Q173"/>
<dbReference type="PANTHER" id="PTHR11986">
    <property type="entry name" value="AMINOTRANSFERASE CLASS III"/>
    <property type="match status" value="1"/>
</dbReference>
<evidence type="ECO:0000256" key="2">
    <source>
        <dbReference type="ARBA" id="ARBA00008954"/>
    </source>
</evidence>
<dbReference type="KEGG" id="gsh:117354790"/>
<dbReference type="Proteomes" id="UP000515159">
    <property type="component" value="Chromosome 2"/>
</dbReference>
<dbReference type="EC" id="2.6.1.13" evidence="4"/>
<dbReference type="SUPFAM" id="SSF53383">
    <property type="entry name" value="PLP-dependent transferases"/>
    <property type="match status" value="1"/>
</dbReference>
<dbReference type="Gene3D" id="3.40.640.10">
    <property type="entry name" value="Type I PLP-dependent aspartate aminotransferase-like (Major domain)"/>
    <property type="match status" value="1"/>
</dbReference>
<sequence length="270" mass="31097">MSGKTPRIVWVACKSMGRHQWRVLTRSPLPRPLLKAGEGHGPWLRSDWPRGADASSRLLRSARTAYKLRRGRKCFSLSRPEAAAAHWAEDISVPTTGYYVYWTPDWLWPTEAEKRRTRKSTLTLEEIVLKLKMFSKLTQRPIFTILCRRVHASIHSAPTTLTQKTQEEPLTSNYVFEREERYGAHNYHPLPVALERGKGVYVWDVEGRKYFDFLSAYSAVNQGHCHPKIVSALRSQAEKLHLRLELSTMLNLGNMKNTCQNSSTITKFCQ</sequence>
<keyword evidence="5" id="KW-1185">Reference proteome</keyword>
<dbReference type="InterPro" id="IPR050103">
    <property type="entry name" value="Class-III_PLP-dep_AT"/>
</dbReference>
<dbReference type="RefSeq" id="XP_033788655.1">
    <property type="nucleotide sequence ID" value="XM_033932764.1"/>
</dbReference>
<keyword evidence="4" id="KW-0808">Transferase</keyword>
<comment type="catalytic activity">
    <reaction evidence="4">
        <text>a 2-oxocarboxylate + L-ornithine = L-glutamate 5-semialdehyde + an L-alpha-amino acid</text>
        <dbReference type="Rhea" id="RHEA:13877"/>
        <dbReference type="ChEBI" id="CHEBI:35179"/>
        <dbReference type="ChEBI" id="CHEBI:46911"/>
        <dbReference type="ChEBI" id="CHEBI:58066"/>
        <dbReference type="ChEBI" id="CHEBI:59869"/>
        <dbReference type="EC" id="2.6.1.13"/>
    </reaction>
</comment>
<reference evidence="6" key="1">
    <citation type="submission" date="2025-08" db="UniProtKB">
        <authorList>
            <consortium name="RefSeq"/>
        </authorList>
    </citation>
    <scope>IDENTIFICATION</scope>
</reference>
<dbReference type="InterPro" id="IPR005814">
    <property type="entry name" value="Aminotrans_3"/>
</dbReference>
<comment type="similarity">
    <text evidence="2 4">Belongs to the class-III pyridoxal-phosphate-dependent aminotransferase family.</text>
</comment>
<accession>A0A6P8Q173</accession>
<comment type="pathway">
    <text evidence="4">Amino-acid biosynthesis; L-proline biosynthesis; L-glutamate 5-semialdehyde from L-ornithine: step 1/1.</text>
</comment>
<dbReference type="GO" id="GO:0010121">
    <property type="term" value="P:L-arginine catabolic process to proline via ornithine"/>
    <property type="evidence" value="ECO:0007669"/>
    <property type="project" value="TreeGrafter"/>
</dbReference>
<comment type="cofactor">
    <cofactor evidence="1 4">
        <name>pyridoxal 5'-phosphate</name>
        <dbReference type="ChEBI" id="CHEBI:597326"/>
    </cofactor>
</comment>
<dbReference type="GO" id="GO:0019544">
    <property type="term" value="P:L-arginine catabolic process to L-glutamate"/>
    <property type="evidence" value="ECO:0007669"/>
    <property type="project" value="TreeGrafter"/>
</dbReference>
<dbReference type="InterPro" id="IPR015421">
    <property type="entry name" value="PyrdxlP-dep_Trfase_major"/>
</dbReference>
<dbReference type="OrthoDB" id="425114at2759"/>